<dbReference type="Gene3D" id="3.10.20.90">
    <property type="entry name" value="Phosphatidylinositol 3-kinase Catalytic Subunit, Chain A, domain 1"/>
    <property type="match status" value="1"/>
</dbReference>
<feature type="compositionally biased region" description="Basic residues" evidence="11">
    <location>
        <begin position="20"/>
        <end position="33"/>
    </location>
</feature>
<evidence type="ECO:0000256" key="5">
    <source>
        <dbReference type="ARBA" id="ARBA00023136"/>
    </source>
</evidence>
<organism evidence="12 13">
    <name type="scientific">Gallus gallus</name>
    <name type="common">Chicken</name>
    <dbReference type="NCBI Taxonomy" id="9031"/>
    <lineage>
        <taxon>Eukaryota</taxon>
        <taxon>Metazoa</taxon>
        <taxon>Chordata</taxon>
        <taxon>Craniata</taxon>
        <taxon>Vertebrata</taxon>
        <taxon>Euteleostomi</taxon>
        <taxon>Archelosauria</taxon>
        <taxon>Archosauria</taxon>
        <taxon>Dinosauria</taxon>
        <taxon>Saurischia</taxon>
        <taxon>Theropoda</taxon>
        <taxon>Coelurosauria</taxon>
        <taxon>Aves</taxon>
        <taxon>Neognathae</taxon>
        <taxon>Galloanserae</taxon>
        <taxon>Galliformes</taxon>
        <taxon>Phasianidae</taxon>
        <taxon>Phasianinae</taxon>
        <taxon>Gallus</taxon>
    </lineage>
</organism>
<dbReference type="GO" id="GO:0000423">
    <property type="term" value="P:mitophagy"/>
    <property type="evidence" value="ECO:0000318"/>
    <property type="project" value="GO_Central"/>
</dbReference>
<dbReference type="InterPro" id="IPR004241">
    <property type="entry name" value="Atg8-like"/>
</dbReference>
<proteinExistence type="inferred from homology"/>
<keyword evidence="4 10" id="KW-0072">Autophagy</keyword>
<dbReference type="GO" id="GO:0000045">
    <property type="term" value="P:autophagosome assembly"/>
    <property type="evidence" value="ECO:0000318"/>
    <property type="project" value="GO_Central"/>
</dbReference>
<dbReference type="GO" id="GO:0008429">
    <property type="term" value="F:phosphatidylethanolamine binding"/>
    <property type="evidence" value="ECO:0000318"/>
    <property type="project" value="GO_Central"/>
</dbReference>
<dbReference type="GO" id="GO:0036464">
    <property type="term" value="C:cytoplasmic ribonucleoprotein granule"/>
    <property type="evidence" value="ECO:0007669"/>
    <property type="project" value="Ensembl"/>
</dbReference>
<evidence type="ECO:0000256" key="3">
    <source>
        <dbReference type="ARBA" id="ARBA00022490"/>
    </source>
</evidence>
<accession>A0A8V0Y6K8</accession>
<dbReference type="GO" id="GO:0035973">
    <property type="term" value="P:aggrephagy"/>
    <property type="evidence" value="ECO:0007669"/>
    <property type="project" value="Ensembl"/>
</dbReference>
<reference evidence="12" key="3">
    <citation type="submission" date="2025-09" db="UniProtKB">
        <authorList>
            <consortium name="Ensembl"/>
        </authorList>
    </citation>
    <scope>IDENTIFICATION</scope>
    <source>
        <strain evidence="12">broiler</strain>
    </source>
</reference>
<feature type="lipid moiety-binding region" description="Phosphatidylserine amidated glycine; alternate" evidence="9">
    <location>
        <position position="154"/>
    </location>
</feature>
<dbReference type="GeneTree" id="ENSGT00940000161852"/>
<keyword evidence="7" id="KW-0968">Cytoplasmic vesicle</keyword>
<evidence type="ECO:0000256" key="7">
    <source>
        <dbReference type="ARBA" id="ARBA00023329"/>
    </source>
</evidence>
<dbReference type="GO" id="GO:0031625">
    <property type="term" value="F:ubiquitin protein ligase binding"/>
    <property type="evidence" value="ECO:0000318"/>
    <property type="project" value="GO_Central"/>
</dbReference>
<dbReference type="InterPro" id="IPR029071">
    <property type="entry name" value="Ubiquitin-like_domsf"/>
</dbReference>
<feature type="region of interest" description="Disordered" evidence="11">
    <location>
        <begin position="1"/>
        <end position="38"/>
    </location>
</feature>
<dbReference type="Ensembl" id="ENSGALT00010020097.1">
    <property type="protein sequence ID" value="ENSGALP00010011645.1"/>
    <property type="gene ID" value="ENSGALG00010008400.1"/>
</dbReference>
<keyword evidence="5" id="KW-0472">Membrane</keyword>
<name>A0A8V0Y6K8_CHICK</name>
<dbReference type="GO" id="GO:0000421">
    <property type="term" value="C:autophagosome membrane"/>
    <property type="evidence" value="ECO:0000318"/>
    <property type="project" value="GO_Central"/>
</dbReference>
<protein>
    <submittedName>
        <fullName evidence="12">Microtubule associated protein 1 light chain 3 gamma</fullName>
    </submittedName>
</protein>
<evidence type="ECO:0000256" key="10">
    <source>
        <dbReference type="RuleBase" id="RU004384"/>
    </source>
</evidence>
<reference evidence="12" key="1">
    <citation type="submission" date="2020-11" db="EMBL/GenBank/DDBJ databases">
        <title>Gallus gallus (Chicken) genome, bGalGal1, GRCg7b, maternal haplotype autosomes + Z &amp; W.</title>
        <authorList>
            <person name="Warren W."/>
            <person name="Formenti G."/>
            <person name="Fedrigo O."/>
            <person name="Haase B."/>
            <person name="Mountcastle J."/>
            <person name="Balacco J."/>
            <person name="Tracey A."/>
            <person name="Schneider V."/>
            <person name="Okimoto R."/>
            <person name="Cheng H."/>
            <person name="Hawken R."/>
            <person name="Howe K."/>
            <person name="Jarvis E.D."/>
        </authorList>
    </citation>
    <scope>NUCLEOTIDE SEQUENCE [LARGE SCALE GENOMIC DNA]</scope>
    <source>
        <strain evidence="12">Broiler</strain>
    </source>
</reference>
<dbReference type="GO" id="GO:0097352">
    <property type="term" value="P:autophagosome maturation"/>
    <property type="evidence" value="ECO:0000318"/>
    <property type="project" value="GO_Central"/>
</dbReference>
<evidence type="ECO:0000256" key="9">
    <source>
        <dbReference type="PIRSR" id="PIRSR604241-50"/>
    </source>
</evidence>
<dbReference type="FunFam" id="3.10.20.90:FF:000149">
    <property type="entry name" value="microtubule-associated proteins 1A/1B light chain 3C"/>
    <property type="match status" value="1"/>
</dbReference>
<dbReference type="GO" id="GO:0031410">
    <property type="term" value="C:cytoplasmic vesicle"/>
    <property type="evidence" value="ECO:0007669"/>
    <property type="project" value="UniProtKB-KW"/>
</dbReference>
<dbReference type="PANTHER" id="PTHR10969">
    <property type="entry name" value="MICROTUBULE-ASSOCIATED PROTEINS 1A/1B LIGHT CHAIN 3-RELATED"/>
    <property type="match status" value="1"/>
</dbReference>
<evidence type="ECO:0000256" key="8">
    <source>
        <dbReference type="ARBA" id="ARBA00037868"/>
    </source>
</evidence>
<dbReference type="SUPFAM" id="SSF54236">
    <property type="entry name" value="Ubiquitin-like"/>
    <property type="match status" value="1"/>
</dbReference>
<evidence type="ECO:0000256" key="6">
    <source>
        <dbReference type="ARBA" id="ARBA00023288"/>
    </source>
</evidence>
<dbReference type="AlphaFoldDB" id="A0A8V0Y6K8"/>
<keyword evidence="3" id="KW-0963">Cytoplasm</keyword>
<reference evidence="12" key="2">
    <citation type="submission" date="2025-08" db="UniProtKB">
        <authorList>
            <consortium name="Ensembl"/>
        </authorList>
    </citation>
    <scope>IDENTIFICATION</scope>
    <source>
        <strain evidence="12">broiler</strain>
    </source>
</reference>
<evidence type="ECO:0000313" key="13">
    <source>
        <dbReference type="Proteomes" id="UP000000539"/>
    </source>
</evidence>
<dbReference type="Pfam" id="PF02991">
    <property type="entry name" value="ATG8"/>
    <property type="match status" value="1"/>
</dbReference>
<dbReference type="OrthoDB" id="6738456at2759"/>
<keyword evidence="13" id="KW-1185">Reference proteome</keyword>
<evidence type="ECO:0000256" key="11">
    <source>
        <dbReference type="SAM" id="MobiDB-lite"/>
    </source>
</evidence>
<gene>
    <name evidence="12" type="primary">MAP1LC3C</name>
</gene>
<comment type="similarity">
    <text evidence="2 10">Belongs to the ATG8 family.</text>
</comment>
<dbReference type="GO" id="GO:0006995">
    <property type="term" value="P:cellular response to nitrogen starvation"/>
    <property type="evidence" value="ECO:0000318"/>
    <property type="project" value="GO_Central"/>
</dbReference>
<dbReference type="GO" id="GO:0012505">
    <property type="term" value="C:endomembrane system"/>
    <property type="evidence" value="ECO:0007669"/>
    <property type="project" value="UniProtKB-SubCell"/>
</dbReference>
<sequence>PQSGPRAARGGPRREDRGRQRPHLRSVGRRRAGPIRDAGRRWPQAAGCRRVPGCRRCGPSSCARVWVIVERYQKEKYLPLLDKTKFLVPEELTMTQFITIIRSRMALTATQAFYLLVNNKSLASMSLTMAEVYRDYKDEDGFVYMTYASQEMFGCCSLTLGKTMECHHKT</sequence>
<dbReference type="FunCoup" id="A0A8V0Y6K8">
    <property type="interactions" value="1"/>
</dbReference>
<dbReference type="Proteomes" id="UP000000539">
    <property type="component" value="Chromosome 3"/>
</dbReference>
<evidence type="ECO:0000256" key="2">
    <source>
        <dbReference type="ARBA" id="ARBA00007293"/>
    </source>
</evidence>
<evidence type="ECO:0000256" key="1">
    <source>
        <dbReference type="ARBA" id="ARBA00004419"/>
    </source>
</evidence>
<feature type="compositionally biased region" description="Low complexity" evidence="11">
    <location>
        <begin position="1"/>
        <end position="10"/>
    </location>
</feature>
<keyword evidence="6 9" id="KW-0449">Lipoprotein</keyword>
<evidence type="ECO:0000256" key="4">
    <source>
        <dbReference type="ARBA" id="ARBA00023006"/>
    </source>
</evidence>
<dbReference type="GO" id="GO:0032527">
    <property type="term" value="P:protein exit from endoplasmic reticulum"/>
    <property type="evidence" value="ECO:0007669"/>
    <property type="project" value="Ensembl"/>
</dbReference>
<comment type="subcellular location">
    <subcellularLocation>
        <location evidence="1">Cytoplasmic vesicle</location>
        <location evidence="1">Autophagosome</location>
    </subcellularLocation>
    <subcellularLocation>
        <location evidence="8">Endomembrane system</location>
        <topology evidence="8">Lipid-anchor</topology>
    </subcellularLocation>
</comment>
<evidence type="ECO:0000313" key="12">
    <source>
        <dbReference type="Ensembl" id="ENSGALP00010011645.1"/>
    </source>
</evidence>